<protein>
    <submittedName>
        <fullName evidence="2">Uncharacterized protein</fullName>
    </submittedName>
</protein>
<dbReference type="AlphaFoldDB" id="A0AAD7RK38"/>
<evidence type="ECO:0000313" key="2">
    <source>
        <dbReference type="EMBL" id="KAJ8385644.1"/>
    </source>
</evidence>
<organism evidence="2 3">
    <name type="scientific">Aldrovandia affinis</name>
    <dbReference type="NCBI Taxonomy" id="143900"/>
    <lineage>
        <taxon>Eukaryota</taxon>
        <taxon>Metazoa</taxon>
        <taxon>Chordata</taxon>
        <taxon>Craniata</taxon>
        <taxon>Vertebrata</taxon>
        <taxon>Euteleostomi</taxon>
        <taxon>Actinopterygii</taxon>
        <taxon>Neopterygii</taxon>
        <taxon>Teleostei</taxon>
        <taxon>Notacanthiformes</taxon>
        <taxon>Halosauridae</taxon>
        <taxon>Aldrovandia</taxon>
    </lineage>
</organism>
<accession>A0AAD7RK38</accession>
<comment type="caution">
    <text evidence="2">The sequence shown here is derived from an EMBL/GenBank/DDBJ whole genome shotgun (WGS) entry which is preliminary data.</text>
</comment>
<reference evidence="2" key="1">
    <citation type="journal article" date="2023" name="Science">
        <title>Genome structures resolve the early diversification of teleost fishes.</title>
        <authorList>
            <person name="Parey E."/>
            <person name="Louis A."/>
            <person name="Montfort J."/>
            <person name="Bouchez O."/>
            <person name="Roques C."/>
            <person name="Iampietro C."/>
            <person name="Lluch J."/>
            <person name="Castinel A."/>
            <person name="Donnadieu C."/>
            <person name="Desvignes T."/>
            <person name="Floi Bucao C."/>
            <person name="Jouanno E."/>
            <person name="Wen M."/>
            <person name="Mejri S."/>
            <person name="Dirks R."/>
            <person name="Jansen H."/>
            <person name="Henkel C."/>
            <person name="Chen W.J."/>
            <person name="Zahm M."/>
            <person name="Cabau C."/>
            <person name="Klopp C."/>
            <person name="Thompson A.W."/>
            <person name="Robinson-Rechavi M."/>
            <person name="Braasch I."/>
            <person name="Lecointre G."/>
            <person name="Bobe J."/>
            <person name="Postlethwait J.H."/>
            <person name="Berthelot C."/>
            <person name="Roest Crollius H."/>
            <person name="Guiguen Y."/>
        </authorList>
    </citation>
    <scope>NUCLEOTIDE SEQUENCE</scope>
    <source>
        <strain evidence="2">NC1722</strain>
    </source>
</reference>
<name>A0AAD7RK38_9TELE</name>
<dbReference type="EMBL" id="JAINUG010000244">
    <property type="protein sequence ID" value="KAJ8385644.1"/>
    <property type="molecule type" value="Genomic_DNA"/>
</dbReference>
<feature type="region of interest" description="Disordered" evidence="1">
    <location>
        <begin position="35"/>
        <end position="91"/>
    </location>
</feature>
<gene>
    <name evidence="2" type="ORF">AAFF_G00183570</name>
</gene>
<proteinExistence type="predicted"/>
<evidence type="ECO:0000313" key="3">
    <source>
        <dbReference type="Proteomes" id="UP001221898"/>
    </source>
</evidence>
<dbReference type="Proteomes" id="UP001221898">
    <property type="component" value="Unassembled WGS sequence"/>
</dbReference>
<evidence type="ECO:0000256" key="1">
    <source>
        <dbReference type="SAM" id="MobiDB-lite"/>
    </source>
</evidence>
<sequence>MALLPHACGSLGTEICSGETISIYHGNKITMAPPSSHLILPAEDTPEPRGGGTACATISEPLETRPLPELSSARPSLRSQHPPGHALRGRSLTISLTPSWLLGKNNNTEGRDGSH</sequence>
<keyword evidence="3" id="KW-1185">Reference proteome</keyword>